<evidence type="ECO:0000313" key="2">
    <source>
        <dbReference type="Proteomes" id="UP001529510"/>
    </source>
</evidence>
<comment type="caution">
    <text evidence="1">The sequence shown here is derived from an EMBL/GenBank/DDBJ whole genome shotgun (WGS) entry which is preliminary data.</text>
</comment>
<dbReference type="SUPFAM" id="SSF51905">
    <property type="entry name" value="FAD/NAD(P)-binding domain"/>
    <property type="match status" value="1"/>
</dbReference>
<gene>
    <name evidence="1" type="ORF">M9458_006931</name>
</gene>
<dbReference type="InterPro" id="IPR036188">
    <property type="entry name" value="FAD/NAD-bd_sf"/>
</dbReference>
<dbReference type="Proteomes" id="UP001529510">
    <property type="component" value="Unassembled WGS sequence"/>
</dbReference>
<accession>A0ABD0RKC1</accession>
<name>A0ABD0RKC1_CIRMR</name>
<sequence length="82" mass="9201">QVDFLGSDLVEGYESIPTDPEEFKDQAVLILGKGNSAFETAQSILGRASRIHLYSPSPVRLAWQTHYVGDLRYLFHPVRIIA</sequence>
<dbReference type="AlphaFoldDB" id="A0ABD0RKC1"/>
<feature type="non-terminal residue" evidence="1">
    <location>
        <position position="1"/>
    </location>
</feature>
<reference evidence="1 2" key="1">
    <citation type="submission" date="2024-05" db="EMBL/GenBank/DDBJ databases">
        <title>Genome sequencing and assembly of Indian major carp, Cirrhinus mrigala (Hamilton, 1822).</title>
        <authorList>
            <person name="Mohindra V."/>
            <person name="Chowdhury L.M."/>
            <person name="Lal K."/>
            <person name="Jena J.K."/>
        </authorList>
    </citation>
    <scope>NUCLEOTIDE SEQUENCE [LARGE SCALE GENOMIC DNA]</scope>
    <source>
        <strain evidence="1">CM1030</strain>
        <tissue evidence="1">Blood</tissue>
    </source>
</reference>
<evidence type="ECO:0000313" key="1">
    <source>
        <dbReference type="EMBL" id="KAL0198391.1"/>
    </source>
</evidence>
<dbReference type="Gene3D" id="3.50.50.60">
    <property type="entry name" value="FAD/NAD(P)-binding domain"/>
    <property type="match status" value="1"/>
</dbReference>
<keyword evidence="2" id="KW-1185">Reference proteome</keyword>
<organism evidence="1 2">
    <name type="scientific">Cirrhinus mrigala</name>
    <name type="common">Mrigala</name>
    <dbReference type="NCBI Taxonomy" id="683832"/>
    <lineage>
        <taxon>Eukaryota</taxon>
        <taxon>Metazoa</taxon>
        <taxon>Chordata</taxon>
        <taxon>Craniata</taxon>
        <taxon>Vertebrata</taxon>
        <taxon>Euteleostomi</taxon>
        <taxon>Actinopterygii</taxon>
        <taxon>Neopterygii</taxon>
        <taxon>Teleostei</taxon>
        <taxon>Ostariophysi</taxon>
        <taxon>Cypriniformes</taxon>
        <taxon>Cyprinidae</taxon>
        <taxon>Labeoninae</taxon>
        <taxon>Labeonini</taxon>
        <taxon>Cirrhinus</taxon>
    </lineage>
</organism>
<protein>
    <submittedName>
        <fullName evidence="1">Uncharacterized protein</fullName>
    </submittedName>
</protein>
<proteinExistence type="predicted"/>
<dbReference type="EMBL" id="JAMKFB020000003">
    <property type="protein sequence ID" value="KAL0198391.1"/>
    <property type="molecule type" value="Genomic_DNA"/>
</dbReference>